<comment type="cofactor">
    <cofactor evidence="1">
        <name>Mg(2+)</name>
        <dbReference type="ChEBI" id="CHEBI:18420"/>
    </cofactor>
</comment>
<keyword evidence="7" id="KW-1185">Reference proteome</keyword>
<keyword evidence="2" id="KW-0479">Metal-binding</keyword>
<dbReference type="Proteomes" id="UP000001444">
    <property type="component" value="Chromosome"/>
</dbReference>
<accession>C9ZCX8</accession>
<evidence type="ECO:0000313" key="6">
    <source>
        <dbReference type="EMBL" id="CBG67362.1"/>
    </source>
</evidence>
<dbReference type="InterPro" id="IPR005801">
    <property type="entry name" value="ADC_synthase"/>
</dbReference>
<dbReference type="InterPro" id="IPR015890">
    <property type="entry name" value="Chorismate_C"/>
</dbReference>
<evidence type="ECO:0000313" key="7">
    <source>
        <dbReference type="Proteomes" id="UP000001444"/>
    </source>
</evidence>
<dbReference type="HOGENOM" id="CLU_006493_2_1_11"/>
<dbReference type="InterPro" id="IPR019999">
    <property type="entry name" value="Anth_synth_I-like"/>
</dbReference>
<dbReference type="GO" id="GO:0008909">
    <property type="term" value="F:isochorismate synthase activity"/>
    <property type="evidence" value="ECO:0007669"/>
    <property type="project" value="InterPro"/>
</dbReference>
<dbReference type="EMBL" id="FN554889">
    <property type="protein sequence ID" value="CBG67362.1"/>
    <property type="molecule type" value="Genomic_DNA"/>
</dbReference>
<reference evidence="6 7" key="1">
    <citation type="journal article" date="2010" name="Mol. Plant Microbe Interact.">
        <title>Streptomyces scabies 87-22 contains a coronafacic acid-like biosynthetic cluster that contributes to plant-microbe interactions.</title>
        <authorList>
            <person name="Bignell D.R."/>
            <person name="Seipke R.F."/>
            <person name="Huguet-Tapia J.C."/>
            <person name="Chambers A.H."/>
            <person name="Parry R.J."/>
            <person name="Loria R."/>
        </authorList>
    </citation>
    <scope>NUCLEOTIDE SEQUENCE [LARGE SCALE GENOMIC DNA]</scope>
    <source>
        <strain evidence="6 7">87.22</strain>
    </source>
</reference>
<dbReference type="GO" id="GO:0000162">
    <property type="term" value="P:L-tryptophan biosynthetic process"/>
    <property type="evidence" value="ECO:0007669"/>
    <property type="project" value="TreeGrafter"/>
</dbReference>
<dbReference type="KEGG" id="scb:SCAB_1381"/>
<dbReference type="GO" id="GO:0046872">
    <property type="term" value="F:metal ion binding"/>
    <property type="evidence" value="ECO:0007669"/>
    <property type="project" value="UniProtKB-KW"/>
</dbReference>
<dbReference type="STRING" id="680198.SCAB_1381"/>
<evidence type="ECO:0000256" key="2">
    <source>
        <dbReference type="ARBA" id="ARBA00022723"/>
    </source>
</evidence>
<name>C9ZCX8_STRSW</name>
<dbReference type="PANTHER" id="PTHR11236:SF48">
    <property type="entry name" value="ISOCHORISMATE SYNTHASE MENF"/>
    <property type="match status" value="1"/>
</dbReference>
<proteinExistence type="predicted"/>
<keyword evidence="4" id="KW-0456">Lyase</keyword>
<dbReference type="Gene3D" id="3.60.120.10">
    <property type="entry name" value="Anthranilate synthase"/>
    <property type="match status" value="1"/>
</dbReference>
<dbReference type="SUPFAM" id="SSF56322">
    <property type="entry name" value="ADC synthase"/>
    <property type="match status" value="1"/>
</dbReference>
<dbReference type="PANTHER" id="PTHR11236">
    <property type="entry name" value="AMINOBENZOATE/ANTHRANILATE SYNTHASE"/>
    <property type="match status" value="1"/>
</dbReference>
<dbReference type="InterPro" id="IPR019996">
    <property type="entry name" value="Salicylate_synthase"/>
</dbReference>
<dbReference type="PRINTS" id="PR00095">
    <property type="entry name" value="ANTSNTHASEI"/>
</dbReference>
<organism evidence="6 7">
    <name type="scientific">Streptomyces scabiei (strain 87.22)</name>
    <dbReference type="NCBI Taxonomy" id="680198"/>
    <lineage>
        <taxon>Bacteria</taxon>
        <taxon>Bacillati</taxon>
        <taxon>Actinomycetota</taxon>
        <taxon>Actinomycetes</taxon>
        <taxon>Kitasatosporales</taxon>
        <taxon>Streptomycetaceae</taxon>
        <taxon>Streptomyces</taxon>
    </lineage>
</organism>
<evidence type="ECO:0000256" key="1">
    <source>
        <dbReference type="ARBA" id="ARBA00001946"/>
    </source>
</evidence>
<dbReference type="AlphaFoldDB" id="C9ZCX8"/>
<gene>
    <name evidence="6" type="ordered locus">SCAB_1381</name>
</gene>
<dbReference type="NCBIfam" id="TIGR03494">
    <property type="entry name" value="salicyl_syn"/>
    <property type="match status" value="1"/>
</dbReference>
<sequence>MVHTSREPLDIAVGFAASGLFDTTMVHETAGEWSIAGGVAAEVIVDSESIRCTRDGVTRAEPWSGDPLTSVKNFLADLPIHDWTAYGWCAFELSHAIAGMAGEEGTLLHLVVPRTELRLADSRVYLRSLDSDALAAAENMVARIAAESTPTELPTVPADLEIGADAYRRSVASLVAEIRAGKLQKAILSREIPVAAQIDFPASYHKGRLENTPARSFLFDMGGLRCFGFSPETVVEVSADGRVSSQPLAGTRALTGDPQLDQKLRDDLLADPKELHEHAISVKVAVDELIGPCEPESVVVQEYMSIKERGSVQHLASRVVGQLPQGASCWDAFAAVFPAVTASGVPKESAYQAISRYERNRRGPYAGAVLKVGEDGAMDAALVLRSVYAQSSRTWLRAGAGIVERSTPDRELEETREKLRCVAASLVGCADRAGTTALRTDAVRSGARG</sequence>
<dbReference type="eggNOG" id="COG0147">
    <property type="taxonomic scope" value="Bacteria"/>
</dbReference>
<evidence type="ECO:0000256" key="4">
    <source>
        <dbReference type="ARBA" id="ARBA00023239"/>
    </source>
</evidence>
<dbReference type="GO" id="GO:0016833">
    <property type="term" value="F:oxo-acid-lyase activity"/>
    <property type="evidence" value="ECO:0007669"/>
    <property type="project" value="InterPro"/>
</dbReference>
<feature type="domain" description="Chorismate-utilising enzyme C-terminal" evidence="5">
    <location>
        <begin position="165"/>
        <end position="418"/>
    </location>
</feature>
<dbReference type="Pfam" id="PF00425">
    <property type="entry name" value="Chorismate_bind"/>
    <property type="match status" value="1"/>
</dbReference>
<evidence type="ECO:0000256" key="3">
    <source>
        <dbReference type="ARBA" id="ARBA00022842"/>
    </source>
</evidence>
<protein>
    <submittedName>
        <fullName evidence="6">Putative salicylate synthase</fullName>
    </submittedName>
</protein>
<evidence type="ECO:0000259" key="5">
    <source>
        <dbReference type="Pfam" id="PF00425"/>
    </source>
</evidence>
<keyword evidence="3" id="KW-0460">Magnesium</keyword>